<reference evidence="3 4" key="1">
    <citation type="submission" date="2020-04" db="EMBL/GenBank/DDBJ databases">
        <title>Genome sequencing of novel species.</title>
        <authorList>
            <person name="Heo J."/>
            <person name="Kim S.-J."/>
            <person name="Kim J.-S."/>
            <person name="Hong S.-B."/>
            <person name="Kwon S.-W."/>
        </authorList>
    </citation>
    <scope>NUCLEOTIDE SEQUENCE [LARGE SCALE GENOMIC DNA]</scope>
    <source>
        <strain evidence="3 4">F39-2</strain>
    </source>
</reference>
<evidence type="ECO:0000313" key="3">
    <source>
        <dbReference type="EMBL" id="QJD97709.1"/>
    </source>
</evidence>
<keyword evidence="1" id="KW-0479">Metal-binding</keyword>
<dbReference type="GO" id="GO:0008270">
    <property type="term" value="F:zinc ion binding"/>
    <property type="evidence" value="ECO:0007669"/>
    <property type="project" value="UniProtKB-KW"/>
</dbReference>
<keyword evidence="1" id="KW-0863">Zinc-finger</keyword>
<gene>
    <name evidence="3" type="ORF">HH214_18430</name>
</gene>
<accession>A0A7L5E5W4</accession>
<proteinExistence type="predicted"/>
<keyword evidence="4" id="KW-1185">Reference proteome</keyword>
<keyword evidence="1" id="KW-0862">Zinc</keyword>
<dbReference type="EMBL" id="CP051682">
    <property type="protein sequence ID" value="QJD97709.1"/>
    <property type="molecule type" value="Genomic_DNA"/>
</dbReference>
<dbReference type="RefSeq" id="WP_169610121.1">
    <property type="nucleotide sequence ID" value="NZ_CP051682.1"/>
</dbReference>
<sequence length="407" mass="47593">MYKHFQPPKGRKAYMGNQEEFISFENGIATIKLKMNDNAIYHLYLHAEIDELHVACTCGMPGEKLCFHAFITLYYLTWFSERFSCQRLYWPGFYSYEAAQRFLNIEILRGKICVEAKPEYGALYRSGISLEPYGFPALTEHSSNKFTIKAGGTAVYAYALCYAPDAFRNRHYPVLIPFYGKTNKTGLNVDTFSSFVLLDRGPKQNNDHLYYQQLNAYSKTMYELMRPLTYKSDAGDKQLWRQAEEAILSLWQKALLLLVDCPYNHSYLLYHFRYLREKPAKRFMRPCRYSLERPSLRFLLTIHRDYLKLSVEVTVGSRVVPVAHKPHLFIFDEEAGYCHLMSSMEDDELLNWMLDHGNRITALTENFEEFDNDVLGKLAARHPVFFSDRNKSRLAYDRNVVKAKISQ</sequence>
<protein>
    <recommendedName>
        <fullName evidence="2">SWIM-type domain-containing protein</fullName>
    </recommendedName>
</protein>
<dbReference type="Proteomes" id="UP000503278">
    <property type="component" value="Chromosome"/>
</dbReference>
<feature type="domain" description="SWIM-type" evidence="2">
    <location>
        <begin position="41"/>
        <end position="77"/>
    </location>
</feature>
<dbReference type="KEGG" id="mrob:HH214_18430"/>
<evidence type="ECO:0000256" key="1">
    <source>
        <dbReference type="PROSITE-ProRule" id="PRU00325"/>
    </source>
</evidence>
<dbReference type="AlphaFoldDB" id="A0A7L5E5W4"/>
<evidence type="ECO:0000259" key="2">
    <source>
        <dbReference type="PROSITE" id="PS50966"/>
    </source>
</evidence>
<evidence type="ECO:0000313" key="4">
    <source>
        <dbReference type="Proteomes" id="UP000503278"/>
    </source>
</evidence>
<dbReference type="PROSITE" id="PS50966">
    <property type="entry name" value="ZF_SWIM"/>
    <property type="match status" value="1"/>
</dbReference>
<name>A0A7L5E5W4_9SPHI</name>
<dbReference type="InterPro" id="IPR007527">
    <property type="entry name" value="Znf_SWIM"/>
</dbReference>
<organism evidence="3 4">
    <name type="scientific">Mucilaginibacter robiniae</name>
    <dbReference type="NCBI Taxonomy" id="2728022"/>
    <lineage>
        <taxon>Bacteria</taxon>
        <taxon>Pseudomonadati</taxon>
        <taxon>Bacteroidota</taxon>
        <taxon>Sphingobacteriia</taxon>
        <taxon>Sphingobacteriales</taxon>
        <taxon>Sphingobacteriaceae</taxon>
        <taxon>Mucilaginibacter</taxon>
    </lineage>
</organism>